<comment type="caution">
    <text evidence="1">The sequence shown here is derived from an EMBL/GenBank/DDBJ whole genome shotgun (WGS) entry which is preliminary data.</text>
</comment>
<protein>
    <submittedName>
        <fullName evidence="1">Uncharacterized protein</fullName>
    </submittedName>
</protein>
<dbReference type="EMBL" id="JANRMS010002721">
    <property type="protein sequence ID" value="KAJ3521226.1"/>
    <property type="molecule type" value="Genomic_DNA"/>
</dbReference>
<accession>A0ACC1RK01</accession>
<gene>
    <name evidence="1" type="ORF">NM208_g13391</name>
</gene>
<reference evidence="1" key="1">
    <citation type="submission" date="2022-08" db="EMBL/GenBank/DDBJ databases">
        <title>Genome Sequence of Fusarium decemcellulare.</title>
        <authorList>
            <person name="Buettner E."/>
        </authorList>
    </citation>
    <scope>NUCLEOTIDE SEQUENCE</scope>
    <source>
        <strain evidence="1">Babe19</strain>
    </source>
</reference>
<proteinExistence type="predicted"/>
<name>A0ACC1RK01_9HYPO</name>
<evidence type="ECO:0000313" key="1">
    <source>
        <dbReference type="EMBL" id="KAJ3521226.1"/>
    </source>
</evidence>
<organism evidence="1 2">
    <name type="scientific">Fusarium decemcellulare</name>
    <dbReference type="NCBI Taxonomy" id="57161"/>
    <lineage>
        <taxon>Eukaryota</taxon>
        <taxon>Fungi</taxon>
        <taxon>Dikarya</taxon>
        <taxon>Ascomycota</taxon>
        <taxon>Pezizomycotina</taxon>
        <taxon>Sordariomycetes</taxon>
        <taxon>Hypocreomycetidae</taxon>
        <taxon>Hypocreales</taxon>
        <taxon>Nectriaceae</taxon>
        <taxon>Fusarium</taxon>
        <taxon>Fusarium decemcellulare species complex</taxon>
    </lineage>
</organism>
<dbReference type="Proteomes" id="UP001148629">
    <property type="component" value="Unassembled WGS sequence"/>
</dbReference>
<evidence type="ECO:0000313" key="2">
    <source>
        <dbReference type="Proteomes" id="UP001148629"/>
    </source>
</evidence>
<sequence>MTTSVPGNSWLCWDLASPIRPPRLPANVLLLSDLPRRRRCMPVVPLATIINRTERHDPSPAATLCDMTTLSTHTSTNYQTSRHDHKLPVAAQHSIASAAQRTGDAAT</sequence>
<keyword evidence="2" id="KW-1185">Reference proteome</keyword>